<evidence type="ECO:0000256" key="7">
    <source>
        <dbReference type="ARBA" id="ARBA00022989"/>
    </source>
</evidence>
<evidence type="ECO:0000313" key="12">
    <source>
        <dbReference type="Proteomes" id="UP000001940"/>
    </source>
</evidence>
<protein>
    <recommendedName>
        <fullName evidence="10">Hexosyltransferase</fullName>
        <ecNumber evidence="10">2.4.1.-</ecNumber>
    </recommendedName>
</protein>
<dbReference type="GO" id="GO:0000139">
    <property type="term" value="C:Golgi membrane"/>
    <property type="evidence" value="ECO:0007669"/>
    <property type="project" value="UniProtKB-SubCell"/>
</dbReference>
<gene>
    <name evidence="11 13" type="primary">bre-5</name>
    <name evidence="11" type="ORF">CELE_T12G3.8</name>
    <name evidence="13" type="ORF">T12G3.8</name>
</gene>
<dbReference type="PANTHER" id="PTHR11214">
    <property type="entry name" value="BETA-1,3-N-ACETYLGLUCOSAMINYLTRANSFERASE"/>
    <property type="match status" value="1"/>
</dbReference>
<keyword evidence="7" id="KW-1133">Transmembrane helix</keyword>
<dbReference type="FunFam" id="3.90.550.50:FF:000116">
    <property type="entry name" value="Beta-1,3-galactosyltransferase bre-5"/>
    <property type="match status" value="1"/>
</dbReference>
<keyword evidence="9" id="KW-0472">Membrane</keyword>
<dbReference type="HOGENOM" id="CLU_036849_6_2_1"/>
<dbReference type="InterPro" id="IPR002659">
    <property type="entry name" value="Glyco_trans_31"/>
</dbReference>
<dbReference type="RefSeq" id="NP_001255613.1">
    <property type="nucleotide sequence ID" value="NM_001268684.3"/>
</dbReference>
<sequence length="231" mass="26931">MRESVRKTWGVFRMIDGVEVMPIFIVGRVENMEIMRRIDVESEKYKDILAISDIDSYRNNTLKLFGAIDYAANPNQCSSPDFTFLVDDDYLVHIPNLVKFAKTKQKEELVYEGFVFDTSPFRLKIHKHSISLNEYPFSRYPPYVSAGAVFLTSETIARFRNSIRKLKMFPFDDVFTGILAKTVNVAATHNENFIFWCRRVSQKEWDDGVIAVHGYARKDLEYEYSQLNGFE</sequence>
<evidence type="ECO:0000313" key="11">
    <source>
        <dbReference type="EMBL" id="CCA65614.1"/>
    </source>
</evidence>
<evidence type="ECO:0000256" key="2">
    <source>
        <dbReference type="ARBA" id="ARBA00008661"/>
    </source>
</evidence>
<proteinExistence type="inferred from homology"/>
<evidence type="ECO:0000256" key="4">
    <source>
        <dbReference type="ARBA" id="ARBA00022679"/>
    </source>
</evidence>
<dbReference type="GO" id="GO:0016758">
    <property type="term" value="F:hexosyltransferase activity"/>
    <property type="evidence" value="ECO:0007669"/>
    <property type="project" value="InterPro"/>
</dbReference>
<dbReference type="PANTHER" id="PTHR11214:SF349">
    <property type="entry name" value="BETA-1,3-GALACTOSYLTRANSFERASE BRN"/>
    <property type="match status" value="1"/>
</dbReference>
<dbReference type="GeneID" id="178142"/>
<evidence type="ECO:0000256" key="9">
    <source>
        <dbReference type="ARBA" id="ARBA00023136"/>
    </source>
</evidence>
<organism evidence="11 12">
    <name type="scientific">Caenorhabditis elegans</name>
    <dbReference type="NCBI Taxonomy" id="6239"/>
    <lineage>
        <taxon>Eukaryota</taxon>
        <taxon>Metazoa</taxon>
        <taxon>Ecdysozoa</taxon>
        <taxon>Nematoda</taxon>
        <taxon>Chromadorea</taxon>
        <taxon>Rhabditida</taxon>
        <taxon>Rhabditina</taxon>
        <taxon>Rhabditomorpha</taxon>
        <taxon>Rhabditoidea</taxon>
        <taxon>Rhabditidae</taxon>
        <taxon>Peloderinae</taxon>
        <taxon>Caenorhabditis</taxon>
    </lineage>
</organism>
<keyword evidence="3 10" id="KW-0328">Glycosyltransferase</keyword>
<dbReference type="OrthoDB" id="5957813at2759"/>
<evidence type="ECO:0000313" key="13">
    <source>
        <dbReference type="WormBase" id="T12G3.8b"/>
    </source>
</evidence>
<dbReference type="GO" id="GO:0045747">
    <property type="term" value="P:positive regulation of Notch signaling pathway"/>
    <property type="evidence" value="ECO:0000316"/>
    <property type="project" value="WormBase"/>
</dbReference>
<evidence type="ECO:0000256" key="5">
    <source>
        <dbReference type="ARBA" id="ARBA00022692"/>
    </source>
</evidence>
<dbReference type="CTD" id="178142"/>
<dbReference type="WormBase" id="T12G3.8b">
    <property type="protein sequence ID" value="CE46002"/>
    <property type="gene ID" value="WBGene00000270"/>
    <property type="gene designation" value="bre-5"/>
</dbReference>
<keyword evidence="12" id="KW-1185">Reference proteome</keyword>
<dbReference type="GO" id="GO:0009636">
    <property type="term" value="P:response to toxic substance"/>
    <property type="evidence" value="ECO:0000315"/>
    <property type="project" value="UniProtKB"/>
</dbReference>
<keyword evidence="6" id="KW-0735">Signal-anchor</keyword>
<evidence type="ECO:0000256" key="8">
    <source>
        <dbReference type="ARBA" id="ARBA00023034"/>
    </source>
</evidence>
<dbReference type="EC" id="2.4.1.-" evidence="10"/>
<dbReference type="Proteomes" id="UP000001940">
    <property type="component" value="Chromosome IV"/>
</dbReference>
<evidence type="ECO:0000256" key="10">
    <source>
        <dbReference type="RuleBase" id="RU363063"/>
    </source>
</evidence>
<evidence type="ECO:0000256" key="3">
    <source>
        <dbReference type="ARBA" id="ARBA00022676"/>
    </source>
</evidence>
<comment type="subcellular location">
    <subcellularLocation>
        <location evidence="1 10">Golgi apparatus membrane</location>
        <topology evidence="1 10">Single-pass type II membrane protein</topology>
    </subcellularLocation>
</comment>
<dbReference type="AlphaFoldDB" id="F5GUA1"/>
<keyword evidence="8 10" id="KW-0333">Golgi apparatus</keyword>
<keyword evidence="4" id="KW-0808">Transferase</keyword>
<dbReference type="ExpressionAtlas" id="F5GUA1">
    <property type="expression patterns" value="baseline and differential"/>
</dbReference>
<evidence type="ECO:0000256" key="1">
    <source>
        <dbReference type="ARBA" id="ARBA00004323"/>
    </source>
</evidence>
<accession>F5GUA1</accession>
<dbReference type="EMBL" id="BX284604">
    <property type="protein sequence ID" value="CCA65614.1"/>
    <property type="molecule type" value="Genomic_DNA"/>
</dbReference>
<comment type="similarity">
    <text evidence="2 10">Belongs to the glycosyltransferase 31 family.</text>
</comment>
<keyword evidence="5" id="KW-0812">Transmembrane</keyword>
<reference evidence="11 12" key="1">
    <citation type="journal article" date="1998" name="Science">
        <title>Genome sequence of the nematode C. elegans: a platform for investigating biology.</title>
        <authorList>
            <consortium name="The C. elegans sequencing consortium"/>
            <person name="Sulson J.E."/>
            <person name="Waterston R."/>
        </authorList>
    </citation>
    <scope>NUCLEOTIDE SEQUENCE [LARGE SCALE GENOMIC DNA]</scope>
    <source>
        <strain evidence="11 12">Bristol N2</strain>
    </source>
</reference>
<name>F5GUA1_CAEEL</name>
<dbReference type="Pfam" id="PF01762">
    <property type="entry name" value="Galactosyl_T"/>
    <property type="match status" value="1"/>
</dbReference>
<dbReference type="Bgee" id="WBGene00000270">
    <property type="expression patterns" value="Expressed in adult organism and 3 other cell types or tissues"/>
</dbReference>
<dbReference type="AGR" id="WB:WBGene00000270"/>
<dbReference type="GO" id="GO:0016051">
    <property type="term" value="P:carbohydrate biosynthetic process"/>
    <property type="evidence" value="ECO:0000315"/>
    <property type="project" value="WormBase"/>
</dbReference>
<dbReference type="SMR" id="F5GUA1"/>
<dbReference type="Gene3D" id="3.90.550.50">
    <property type="match status" value="1"/>
</dbReference>
<evidence type="ECO:0000256" key="6">
    <source>
        <dbReference type="ARBA" id="ARBA00022968"/>
    </source>
</evidence>